<dbReference type="EMBL" id="JACIJR010000006">
    <property type="protein sequence ID" value="MBB5730021.1"/>
    <property type="molecule type" value="Genomic_DNA"/>
</dbReference>
<accession>A0A7W9F270</accession>
<dbReference type="RefSeq" id="WP_157176457.1">
    <property type="nucleotide sequence ID" value="NZ_BMJP01000004.1"/>
</dbReference>
<keyword evidence="1" id="KW-1133">Transmembrane helix</keyword>
<protein>
    <submittedName>
        <fullName evidence="2">Uncharacterized protein</fullName>
    </submittedName>
</protein>
<gene>
    <name evidence="2" type="ORF">FHS99_002519</name>
</gene>
<organism evidence="2 3">
    <name type="scientific">Sphingomonas prati</name>
    <dbReference type="NCBI Taxonomy" id="1843237"/>
    <lineage>
        <taxon>Bacteria</taxon>
        <taxon>Pseudomonadati</taxon>
        <taxon>Pseudomonadota</taxon>
        <taxon>Alphaproteobacteria</taxon>
        <taxon>Sphingomonadales</taxon>
        <taxon>Sphingomonadaceae</taxon>
        <taxon>Sphingomonas</taxon>
    </lineage>
</organism>
<sequence length="60" mass="6490">MAKQALPTWLYVVVATIIAVTAFGIAQVADGAGMIFVVLATTSWTAFSVSHQRRWLKTHG</sequence>
<keyword evidence="3" id="KW-1185">Reference proteome</keyword>
<dbReference type="OrthoDB" id="9900490at2"/>
<name>A0A7W9F270_9SPHN</name>
<dbReference type="Proteomes" id="UP000546701">
    <property type="component" value="Unassembled WGS sequence"/>
</dbReference>
<proteinExistence type="predicted"/>
<dbReference type="AlphaFoldDB" id="A0A7W9F270"/>
<evidence type="ECO:0000256" key="1">
    <source>
        <dbReference type="SAM" id="Phobius"/>
    </source>
</evidence>
<reference evidence="2 3" key="1">
    <citation type="submission" date="2020-08" db="EMBL/GenBank/DDBJ databases">
        <title>Genomic Encyclopedia of Type Strains, Phase IV (KMG-IV): sequencing the most valuable type-strain genomes for metagenomic binning, comparative biology and taxonomic classification.</title>
        <authorList>
            <person name="Goeker M."/>
        </authorList>
    </citation>
    <scope>NUCLEOTIDE SEQUENCE [LARGE SCALE GENOMIC DNA]</scope>
    <source>
        <strain evidence="2 3">DSM 103336</strain>
    </source>
</reference>
<feature type="transmembrane region" description="Helical" evidence="1">
    <location>
        <begin position="9"/>
        <end position="26"/>
    </location>
</feature>
<feature type="transmembrane region" description="Helical" evidence="1">
    <location>
        <begin position="32"/>
        <end position="50"/>
    </location>
</feature>
<evidence type="ECO:0000313" key="3">
    <source>
        <dbReference type="Proteomes" id="UP000546701"/>
    </source>
</evidence>
<keyword evidence="1" id="KW-0812">Transmembrane</keyword>
<comment type="caution">
    <text evidence="2">The sequence shown here is derived from an EMBL/GenBank/DDBJ whole genome shotgun (WGS) entry which is preliminary data.</text>
</comment>
<keyword evidence="1" id="KW-0472">Membrane</keyword>
<evidence type="ECO:0000313" key="2">
    <source>
        <dbReference type="EMBL" id="MBB5730021.1"/>
    </source>
</evidence>